<accession>A0A081NEI8</accession>
<dbReference type="EMBL" id="JOKH01000004">
    <property type="protein sequence ID" value="KEQ16861.1"/>
    <property type="molecule type" value="Genomic_DNA"/>
</dbReference>
<gene>
    <name evidence="1" type="ORF">GZ78_19570</name>
</gene>
<protein>
    <submittedName>
        <fullName evidence="1">Uncharacterized protein</fullName>
    </submittedName>
</protein>
<reference evidence="1 2" key="1">
    <citation type="submission" date="2014-06" db="EMBL/GenBank/DDBJ databases">
        <title>Whole Genome Sequences of Three Symbiotic Endozoicomonas Bacteria.</title>
        <authorList>
            <person name="Neave M.J."/>
            <person name="Apprill A."/>
            <person name="Voolstra C.R."/>
        </authorList>
    </citation>
    <scope>NUCLEOTIDE SEQUENCE [LARGE SCALE GENOMIC DNA]</scope>
    <source>
        <strain evidence="1 2">DSM 25634</strain>
    </source>
</reference>
<keyword evidence="2" id="KW-1185">Reference proteome</keyword>
<dbReference type="AlphaFoldDB" id="A0A081NEI8"/>
<proteinExistence type="predicted"/>
<name>A0A081NEI8_9GAMM</name>
<sequence length="68" mass="8196">MELHNLPTNKDITQELTTELEQRVADSPLLKRVQQEEEMLQTLKGHDRNRPLLRKASIKKNQYCFYKW</sequence>
<organism evidence="1 2">
    <name type="scientific">Endozoicomonas numazuensis</name>
    <dbReference type="NCBI Taxonomy" id="1137799"/>
    <lineage>
        <taxon>Bacteria</taxon>
        <taxon>Pseudomonadati</taxon>
        <taxon>Pseudomonadota</taxon>
        <taxon>Gammaproteobacteria</taxon>
        <taxon>Oceanospirillales</taxon>
        <taxon>Endozoicomonadaceae</taxon>
        <taxon>Endozoicomonas</taxon>
    </lineage>
</organism>
<comment type="caution">
    <text evidence="1">The sequence shown here is derived from an EMBL/GenBank/DDBJ whole genome shotgun (WGS) entry which is preliminary data.</text>
</comment>
<evidence type="ECO:0000313" key="2">
    <source>
        <dbReference type="Proteomes" id="UP000028073"/>
    </source>
</evidence>
<evidence type="ECO:0000313" key="1">
    <source>
        <dbReference type="EMBL" id="KEQ16861.1"/>
    </source>
</evidence>
<dbReference type="Proteomes" id="UP000028073">
    <property type="component" value="Unassembled WGS sequence"/>
</dbReference>